<keyword evidence="2" id="KW-0964">Secreted</keyword>
<dbReference type="EMBL" id="JARO02010566">
    <property type="protein sequence ID" value="KPP60597.1"/>
    <property type="molecule type" value="Genomic_DNA"/>
</dbReference>
<dbReference type="InterPro" id="IPR001839">
    <property type="entry name" value="TGF-b_C"/>
</dbReference>
<evidence type="ECO:0000256" key="3">
    <source>
        <dbReference type="RuleBase" id="RU000354"/>
    </source>
</evidence>
<dbReference type="CDD" id="cd19379">
    <property type="entry name" value="TGF_beta_GSDF"/>
    <property type="match status" value="1"/>
</dbReference>
<evidence type="ECO:0000313" key="7">
    <source>
        <dbReference type="Proteomes" id="UP000034805"/>
    </source>
</evidence>
<dbReference type="SUPFAM" id="SSF57501">
    <property type="entry name" value="Cystine-knot cytokines"/>
    <property type="match status" value="1"/>
</dbReference>
<dbReference type="GO" id="GO:0008083">
    <property type="term" value="F:growth factor activity"/>
    <property type="evidence" value="ECO:0007669"/>
    <property type="project" value="UniProtKB-KW"/>
</dbReference>
<dbReference type="Gene3D" id="2.10.90.10">
    <property type="entry name" value="Cystine-knot cytokines"/>
    <property type="match status" value="1"/>
</dbReference>
<protein>
    <submittedName>
        <fullName evidence="6">Inhibin beta E chain-like</fullName>
    </submittedName>
</protein>
<evidence type="ECO:0000256" key="2">
    <source>
        <dbReference type="ARBA" id="ARBA00022525"/>
    </source>
</evidence>
<name>A0A0P7WC37_SCLFO</name>
<feature type="domain" description="TGF-beta family profile" evidence="5">
    <location>
        <begin position="190"/>
        <end position="299"/>
    </location>
</feature>
<dbReference type="SMART" id="SM00204">
    <property type="entry name" value="TGFB"/>
    <property type="match status" value="1"/>
</dbReference>
<evidence type="ECO:0000256" key="1">
    <source>
        <dbReference type="ARBA" id="ARBA00004613"/>
    </source>
</evidence>
<accession>A0A0P7WC37</accession>
<sequence length="310" mass="34636">MKNTKGANQNRSRGASKGQSKGESMWRSRGLEPKTWGQGIRNEGMKRDGKGVCVLCGCVVEAVVPKRFRNLPACLARVCLVLYVCTLISSYHQGMAFILHPSERELEPSVSSDAEMPTFKTNRCQGEPLQAIKQMLLKELNLKQEPEVFMPELARFRELWKAAFIATAHSSSQEAKGNALSFLPSVEATSVLESPEITNHSNRTGLQCCQLTSQVFIKDLGWENWIVYPESFTYVQCRACNPHTDLPVSSCRPNTAHELNTPPECCQPTTHKLVPFLYVDEFNSLVISTVHLARECHCKPDTKSSLPAQH</sequence>
<dbReference type="GO" id="GO:0005576">
    <property type="term" value="C:extracellular region"/>
    <property type="evidence" value="ECO:0007669"/>
    <property type="project" value="UniProtKB-SubCell"/>
</dbReference>
<evidence type="ECO:0000313" key="6">
    <source>
        <dbReference type="EMBL" id="KPP60597.1"/>
    </source>
</evidence>
<organism evidence="6 7">
    <name type="scientific">Scleropages formosus</name>
    <name type="common">Asian bonytongue</name>
    <name type="synonym">Osteoglossum formosum</name>
    <dbReference type="NCBI Taxonomy" id="113540"/>
    <lineage>
        <taxon>Eukaryota</taxon>
        <taxon>Metazoa</taxon>
        <taxon>Chordata</taxon>
        <taxon>Craniata</taxon>
        <taxon>Vertebrata</taxon>
        <taxon>Euteleostomi</taxon>
        <taxon>Actinopterygii</taxon>
        <taxon>Neopterygii</taxon>
        <taxon>Teleostei</taxon>
        <taxon>Osteoglossocephala</taxon>
        <taxon>Osteoglossomorpha</taxon>
        <taxon>Osteoglossiformes</taxon>
        <taxon>Osteoglossidae</taxon>
        <taxon>Scleropages</taxon>
    </lineage>
</organism>
<dbReference type="Proteomes" id="UP000034805">
    <property type="component" value="Unassembled WGS sequence"/>
</dbReference>
<keyword evidence="3" id="KW-0339">Growth factor</keyword>
<dbReference type="STRING" id="113540.ENSSFOP00015039701"/>
<feature type="compositionally biased region" description="Polar residues" evidence="4">
    <location>
        <begin position="1"/>
        <end position="22"/>
    </location>
</feature>
<comment type="caution">
    <text evidence="6">The sequence shown here is derived from an EMBL/GenBank/DDBJ whole genome shotgun (WGS) entry which is preliminary data.</text>
</comment>
<proteinExistence type="inferred from homology"/>
<dbReference type="AlphaFoldDB" id="A0A0P7WC37"/>
<evidence type="ECO:0000256" key="4">
    <source>
        <dbReference type="SAM" id="MobiDB-lite"/>
    </source>
</evidence>
<comment type="similarity">
    <text evidence="3">Belongs to the TGF-beta family.</text>
</comment>
<dbReference type="PROSITE" id="PS51362">
    <property type="entry name" value="TGF_BETA_2"/>
    <property type="match status" value="1"/>
</dbReference>
<gene>
    <name evidence="6" type="ORF">Z043_121388</name>
</gene>
<evidence type="ECO:0000259" key="5">
    <source>
        <dbReference type="PROSITE" id="PS51362"/>
    </source>
</evidence>
<dbReference type="Pfam" id="PF00019">
    <property type="entry name" value="TGF_beta"/>
    <property type="match status" value="1"/>
</dbReference>
<feature type="region of interest" description="Disordered" evidence="4">
    <location>
        <begin position="1"/>
        <end position="43"/>
    </location>
</feature>
<dbReference type="InterPro" id="IPR029034">
    <property type="entry name" value="Cystine-knot_cytokine"/>
</dbReference>
<comment type="subcellular location">
    <subcellularLocation>
        <location evidence="1">Secreted</location>
    </subcellularLocation>
</comment>
<reference evidence="6 7" key="1">
    <citation type="submission" date="2015-08" db="EMBL/GenBank/DDBJ databases">
        <title>The genome of the Asian arowana (Scleropages formosus).</title>
        <authorList>
            <person name="Tan M.H."/>
            <person name="Gan H.M."/>
            <person name="Croft L.J."/>
            <person name="Austin C.M."/>
        </authorList>
    </citation>
    <scope>NUCLEOTIDE SEQUENCE [LARGE SCALE GENOMIC DNA]</scope>
    <source>
        <strain evidence="6">Aro1</strain>
    </source>
</reference>